<dbReference type="PROSITE" id="PS50109">
    <property type="entry name" value="HIS_KIN"/>
    <property type="match status" value="1"/>
</dbReference>
<comment type="catalytic activity">
    <reaction evidence="1">
        <text>ATP + protein L-histidine = ADP + protein N-phospho-L-histidine.</text>
        <dbReference type="EC" id="2.7.13.3"/>
    </reaction>
</comment>
<dbReference type="Gene3D" id="1.10.287.130">
    <property type="match status" value="1"/>
</dbReference>
<feature type="domain" description="Histidine kinase" evidence="12">
    <location>
        <begin position="264"/>
        <end position="464"/>
    </location>
</feature>
<dbReference type="EC" id="2.7.13.3" evidence="3"/>
<keyword evidence="7" id="KW-0547">Nucleotide-binding</keyword>
<dbReference type="Proteomes" id="UP000002417">
    <property type="component" value="Chromosome"/>
</dbReference>
<evidence type="ECO:0000256" key="9">
    <source>
        <dbReference type="ARBA" id="ARBA00022840"/>
    </source>
</evidence>
<gene>
    <name evidence="14" type="ordered locus">Xaut_0374</name>
</gene>
<dbReference type="AlphaFoldDB" id="A7IC89"/>
<dbReference type="InterPro" id="IPR003594">
    <property type="entry name" value="HATPase_dom"/>
</dbReference>
<dbReference type="SUPFAM" id="SSF47384">
    <property type="entry name" value="Homodimeric domain of signal transducing histidine kinase"/>
    <property type="match status" value="1"/>
</dbReference>
<keyword evidence="4" id="KW-1003">Cell membrane</keyword>
<dbReference type="GO" id="GO:0005524">
    <property type="term" value="F:ATP binding"/>
    <property type="evidence" value="ECO:0007669"/>
    <property type="project" value="UniProtKB-KW"/>
</dbReference>
<evidence type="ECO:0000259" key="13">
    <source>
        <dbReference type="PROSITE" id="PS50885"/>
    </source>
</evidence>
<name>A7IC89_XANP2</name>
<keyword evidence="11" id="KW-1133">Transmembrane helix</keyword>
<dbReference type="Pfam" id="PF02518">
    <property type="entry name" value="HATPase_c"/>
    <property type="match status" value="1"/>
</dbReference>
<dbReference type="eggNOG" id="COG2205">
    <property type="taxonomic scope" value="Bacteria"/>
</dbReference>
<evidence type="ECO:0000256" key="10">
    <source>
        <dbReference type="SAM" id="MobiDB-lite"/>
    </source>
</evidence>
<evidence type="ECO:0000313" key="14">
    <source>
        <dbReference type="EMBL" id="ABS65632.1"/>
    </source>
</evidence>
<accession>A7IC89</accession>
<dbReference type="InterPro" id="IPR004358">
    <property type="entry name" value="Sig_transdc_His_kin-like_C"/>
</dbReference>
<dbReference type="InterPro" id="IPR036890">
    <property type="entry name" value="HATPase_C_sf"/>
</dbReference>
<feature type="domain" description="HAMP" evidence="13">
    <location>
        <begin position="204"/>
        <end position="256"/>
    </location>
</feature>
<dbReference type="CDD" id="cd00075">
    <property type="entry name" value="HATPase"/>
    <property type="match status" value="1"/>
</dbReference>
<reference evidence="14 15" key="1">
    <citation type="submission" date="2007-07" db="EMBL/GenBank/DDBJ databases">
        <title>Complete sequence of chromosome of Xanthobacter autotrophicus Py2.</title>
        <authorList>
            <consortium name="US DOE Joint Genome Institute"/>
            <person name="Copeland A."/>
            <person name="Lucas S."/>
            <person name="Lapidus A."/>
            <person name="Barry K."/>
            <person name="Glavina del Rio T."/>
            <person name="Hammon N."/>
            <person name="Israni S."/>
            <person name="Dalin E."/>
            <person name="Tice H."/>
            <person name="Pitluck S."/>
            <person name="Sims D."/>
            <person name="Brettin T."/>
            <person name="Bruce D."/>
            <person name="Detter J.C."/>
            <person name="Han C."/>
            <person name="Tapia R."/>
            <person name="Brainard J."/>
            <person name="Schmutz J."/>
            <person name="Larimer F."/>
            <person name="Land M."/>
            <person name="Hauser L."/>
            <person name="Kyrpides N."/>
            <person name="Kim E."/>
            <person name="Ensigns S.A."/>
            <person name="Richardson P."/>
        </authorList>
    </citation>
    <scope>NUCLEOTIDE SEQUENCE [LARGE SCALE GENOMIC DNA]</scope>
    <source>
        <strain evidence="15">ATCC BAA-1158 / Py2</strain>
    </source>
</reference>
<protein>
    <recommendedName>
        <fullName evidence="3">histidine kinase</fullName>
        <ecNumber evidence="3">2.7.13.3</ecNumber>
    </recommendedName>
</protein>
<sequence>MSAPSEKPPGTRSRDRALPRFGIAARIAIIVVGALVVVQVLMLVAYITERRGAAPLGPFVPMLQRVAALAQLLEEVGPTQRELALRATTVSGFAPVYVTDRPQVETPAYLGFAAARIRQLMGGPPDRFVALALIGGETVGLGRVERLRDLRGARLRLVVGLESGGYLDVLAGGDLTVRLLGLPVGLIAGILGFMVALAALFAVRRETRPLSDLAEVVERFGARLEPLEVPERGAPDVRLVIRAVNAMQARIAELVRMRTLVLGAISHDLRTYLTRLRLRLELLPPGPQVEKAQADLSGMQALVDDALAFARATFAPTQGERVDLCALARAEVEARLAEGGAVSLSGADAPLLVNGARGALARVLANLVGNALTYGTCADIALIDLGDEVELRVDDRGPGIPVAERASVFEPFYRVEPSRNRDSGGAGLGLTIVRQIVEGHGGEVVIDDRPGGGARLRVLLPKAGSADQAESAASTPAATAKRD</sequence>
<evidence type="ECO:0000256" key="4">
    <source>
        <dbReference type="ARBA" id="ARBA00022475"/>
    </source>
</evidence>
<comment type="subcellular location">
    <subcellularLocation>
        <location evidence="2">Cell membrane</location>
        <topology evidence="2">Multi-pass membrane protein</topology>
    </subcellularLocation>
</comment>
<dbReference type="SUPFAM" id="SSF55874">
    <property type="entry name" value="ATPase domain of HSP90 chaperone/DNA topoisomerase II/histidine kinase"/>
    <property type="match status" value="1"/>
</dbReference>
<keyword evidence="5" id="KW-0597">Phosphoprotein</keyword>
<evidence type="ECO:0000256" key="6">
    <source>
        <dbReference type="ARBA" id="ARBA00022679"/>
    </source>
</evidence>
<dbReference type="SMART" id="SM00387">
    <property type="entry name" value="HATPase_c"/>
    <property type="match status" value="1"/>
</dbReference>
<evidence type="ECO:0000256" key="3">
    <source>
        <dbReference type="ARBA" id="ARBA00012438"/>
    </source>
</evidence>
<feature type="region of interest" description="Disordered" evidence="10">
    <location>
        <begin position="463"/>
        <end position="483"/>
    </location>
</feature>
<dbReference type="EMBL" id="CP000781">
    <property type="protein sequence ID" value="ABS65632.1"/>
    <property type="molecule type" value="Genomic_DNA"/>
</dbReference>
<evidence type="ECO:0000256" key="5">
    <source>
        <dbReference type="ARBA" id="ARBA00022553"/>
    </source>
</evidence>
<feature type="transmembrane region" description="Helical" evidence="11">
    <location>
        <begin position="21"/>
        <end position="47"/>
    </location>
</feature>
<dbReference type="SMART" id="SM00304">
    <property type="entry name" value="HAMP"/>
    <property type="match status" value="1"/>
</dbReference>
<dbReference type="PROSITE" id="PS50885">
    <property type="entry name" value="HAMP"/>
    <property type="match status" value="1"/>
</dbReference>
<feature type="transmembrane region" description="Helical" evidence="11">
    <location>
        <begin position="180"/>
        <end position="203"/>
    </location>
</feature>
<keyword evidence="8 14" id="KW-0418">Kinase</keyword>
<dbReference type="GO" id="GO:0005886">
    <property type="term" value="C:plasma membrane"/>
    <property type="evidence" value="ECO:0007669"/>
    <property type="project" value="UniProtKB-SubCell"/>
</dbReference>
<keyword evidence="6" id="KW-0808">Transferase</keyword>
<dbReference type="PRINTS" id="PR00344">
    <property type="entry name" value="BCTRLSENSOR"/>
</dbReference>
<organism evidence="14 15">
    <name type="scientific">Xanthobacter autotrophicus (strain ATCC BAA-1158 / Py2)</name>
    <dbReference type="NCBI Taxonomy" id="78245"/>
    <lineage>
        <taxon>Bacteria</taxon>
        <taxon>Pseudomonadati</taxon>
        <taxon>Pseudomonadota</taxon>
        <taxon>Alphaproteobacteria</taxon>
        <taxon>Hyphomicrobiales</taxon>
        <taxon>Xanthobacteraceae</taxon>
        <taxon>Xanthobacter</taxon>
    </lineage>
</organism>
<dbReference type="InterPro" id="IPR003661">
    <property type="entry name" value="HisK_dim/P_dom"/>
</dbReference>
<keyword evidence="11" id="KW-0812">Transmembrane</keyword>
<feature type="compositionally biased region" description="Low complexity" evidence="10">
    <location>
        <begin position="466"/>
        <end position="483"/>
    </location>
</feature>
<evidence type="ECO:0000256" key="11">
    <source>
        <dbReference type="SAM" id="Phobius"/>
    </source>
</evidence>
<dbReference type="KEGG" id="xau:Xaut_0374"/>
<proteinExistence type="predicted"/>
<evidence type="ECO:0000313" key="15">
    <source>
        <dbReference type="Proteomes" id="UP000002417"/>
    </source>
</evidence>
<keyword evidence="15" id="KW-1185">Reference proteome</keyword>
<dbReference type="PANTHER" id="PTHR44936">
    <property type="entry name" value="SENSOR PROTEIN CREC"/>
    <property type="match status" value="1"/>
</dbReference>
<evidence type="ECO:0000256" key="1">
    <source>
        <dbReference type="ARBA" id="ARBA00000085"/>
    </source>
</evidence>
<evidence type="ECO:0000256" key="7">
    <source>
        <dbReference type="ARBA" id="ARBA00022741"/>
    </source>
</evidence>
<dbReference type="PANTHER" id="PTHR44936:SF10">
    <property type="entry name" value="SENSOR PROTEIN RSTB"/>
    <property type="match status" value="1"/>
</dbReference>
<dbReference type="InterPro" id="IPR036097">
    <property type="entry name" value="HisK_dim/P_sf"/>
</dbReference>
<dbReference type="Gene3D" id="3.30.565.10">
    <property type="entry name" value="Histidine kinase-like ATPase, C-terminal domain"/>
    <property type="match status" value="1"/>
</dbReference>
<dbReference type="InterPro" id="IPR050980">
    <property type="entry name" value="2C_sensor_his_kinase"/>
</dbReference>
<dbReference type="SMART" id="SM00388">
    <property type="entry name" value="HisKA"/>
    <property type="match status" value="1"/>
</dbReference>
<dbReference type="PhylomeDB" id="A7IC89"/>
<dbReference type="InterPro" id="IPR003660">
    <property type="entry name" value="HAMP_dom"/>
</dbReference>
<dbReference type="InterPro" id="IPR005467">
    <property type="entry name" value="His_kinase_dom"/>
</dbReference>
<dbReference type="STRING" id="78245.Xaut_0374"/>
<dbReference type="HOGENOM" id="CLU_000445_89_27_5"/>
<evidence type="ECO:0000256" key="2">
    <source>
        <dbReference type="ARBA" id="ARBA00004651"/>
    </source>
</evidence>
<keyword evidence="11" id="KW-0472">Membrane</keyword>
<keyword evidence="9" id="KW-0067">ATP-binding</keyword>
<evidence type="ECO:0000256" key="8">
    <source>
        <dbReference type="ARBA" id="ARBA00022777"/>
    </source>
</evidence>
<evidence type="ECO:0000259" key="12">
    <source>
        <dbReference type="PROSITE" id="PS50109"/>
    </source>
</evidence>
<dbReference type="GO" id="GO:0000155">
    <property type="term" value="F:phosphorelay sensor kinase activity"/>
    <property type="evidence" value="ECO:0007669"/>
    <property type="project" value="InterPro"/>
</dbReference>